<feature type="transmembrane region" description="Helical" evidence="11">
    <location>
        <begin position="6"/>
        <end position="24"/>
    </location>
</feature>
<dbReference type="InterPro" id="IPR018957">
    <property type="entry name" value="Znf_C3HC4_RING-type"/>
</dbReference>
<comment type="catalytic activity">
    <reaction evidence="1 11">
        <text>S-ubiquitinyl-[E2 ubiquitin-conjugating enzyme]-L-cysteine + [acceptor protein]-L-lysine = [E2 ubiquitin-conjugating enzyme]-L-cysteine + N(6)-ubiquitinyl-[acceptor protein]-L-lysine.</text>
        <dbReference type="EC" id="2.3.2.27"/>
    </reaction>
</comment>
<feature type="compositionally biased region" description="Basic and acidic residues" evidence="12">
    <location>
        <begin position="142"/>
        <end position="171"/>
    </location>
</feature>
<evidence type="ECO:0000256" key="3">
    <source>
        <dbReference type="ARBA" id="ARBA00004906"/>
    </source>
</evidence>
<evidence type="ECO:0000256" key="8">
    <source>
        <dbReference type="ARBA" id="ARBA00022833"/>
    </source>
</evidence>
<keyword evidence="11" id="KW-0256">Endoplasmic reticulum</keyword>
<dbReference type="InterPro" id="IPR013083">
    <property type="entry name" value="Znf_RING/FYVE/PHD"/>
</dbReference>
<dbReference type="PROSITE" id="PS50089">
    <property type="entry name" value="ZF_RING_2"/>
    <property type="match status" value="1"/>
</dbReference>
<feature type="region of interest" description="Disordered" evidence="12">
    <location>
        <begin position="142"/>
        <end position="181"/>
    </location>
</feature>
<evidence type="ECO:0000256" key="4">
    <source>
        <dbReference type="ARBA" id="ARBA00022679"/>
    </source>
</evidence>
<keyword evidence="9 11" id="KW-0472">Membrane</keyword>
<comment type="function">
    <text evidence="11">E3 ubiquitin-protein ligase.</text>
</comment>
<accession>A0A6D2L4M4</accession>
<feature type="region of interest" description="Disordered" evidence="12">
    <location>
        <begin position="648"/>
        <end position="680"/>
    </location>
</feature>
<keyword evidence="15" id="KW-1185">Reference proteome</keyword>
<dbReference type="SMART" id="SM00184">
    <property type="entry name" value="RING"/>
    <property type="match status" value="1"/>
</dbReference>
<proteinExistence type="predicted"/>
<dbReference type="EMBL" id="CACVBM020001829">
    <property type="protein sequence ID" value="CAA7060648.1"/>
    <property type="molecule type" value="Genomic_DNA"/>
</dbReference>
<evidence type="ECO:0000256" key="11">
    <source>
        <dbReference type="RuleBase" id="RU369090"/>
    </source>
</evidence>
<dbReference type="AlphaFoldDB" id="A0A6D2L4M4"/>
<evidence type="ECO:0000256" key="2">
    <source>
        <dbReference type="ARBA" id="ARBA00004308"/>
    </source>
</evidence>
<dbReference type="OrthoDB" id="6270329at2759"/>
<evidence type="ECO:0000313" key="14">
    <source>
        <dbReference type="EMBL" id="CAA7060648.1"/>
    </source>
</evidence>
<organism evidence="14 15">
    <name type="scientific">Microthlaspi erraticum</name>
    <dbReference type="NCBI Taxonomy" id="1685480"/>
    <lineage>
        <taxon>Eukaryota</taxon>
        <taxon>Viridiplantae</taxon>
        <taxon>Streptophyta</taxon>
        <taxon>Embryophyta</taxon>
        <taxon>Tracheophyta</taxon>
        <taxon>Spermatophyta</taxon>
        <taxon>Magnoliopsida</taxon>
        <taxon>eudicotyledons</taxon>
        <taxon>Gunneridae</taxon>
        <taxon>Pentapetalae</taxon>
        <taxon>rosids</taxon>
        <taxon>malvids</taxon>
        <taxon>Brassicales</taxon>
        <taxon>Brassicaceae</taxon>
        <taxon>Coluteocarpeae</taxon>
        <taxon>Microthlaspi</taxon>
    </lineage>
</organism>
<evidence type="ECO:0000256" key="10">
    <source>
        <dbReference type="PROSITE-ProRule" id="PRU00175"/>
    </source>
</evidence>
<sequence length="680" mass="77206">MEVDAVVSFGSAAALIIIVIRIMNSKAPNKKFGKERAKQDFRRNVNDFADHLFGIWSDGFEFSGKRTSWFEKQYSRVCKRNRNGRRRHIPQTLDKRCFDFYGIDEGFEIEYFLRTALGKTFTYKEEEARSWRYYNNSWGSRQRSDEEEKQEQYQDDKYKFREPDSSQESHRQALGLSSSGPLNLQDVKNAESRFLHLLFVNPSLPFESEANLRIYQPLTPNNKDTTEFTALRKLKARAFFGLLMGEELADTMNLDLNLGPGPESDLQANETVNLADWTNDSSERSSEAVTRIRTRHRTRFRQLNLPIPVLSETHTMAIELNQLMGSSVNGASLQTGEGSERGNEDLKMCENGEGGVGDGVLDKKGDLEKSSGCDGNFFDCNICLDLSKEPVLTCCGHLYCWPCLYQWLQISDAKECPVCKGEVTTKTVTPIYGRGNHKREVEESLDTKIPMRPHARRIESLRNTIQRSPFTIPMEEMIRRLQNRFDRDSTPVPDFSHHREASERVNDRANSILNRLMTSRGVRSEQSQASAAAAAALAAASEDLDLNPNISPDLDGETTTRFHPLLIRRQLQSHRVARISTFTSALSSAERLVDAYFRTHPLGRNHQEQNHHAPVVVDDRDSFSSIAAVINSESQVDTAVEIDSMVTLSTSSSRRRNENGSRVSDVDSADSRPPRRRRLA</sequence>
<keyword evidence="4 11" id="KW-0808">Transferase</keyword>
<protein>
    <recommendedName>
        <fullName evidence="11">E3 ubiquitin-protein ligase RMA</fullName>
        <ecNumber evidence="11">2.3.2.27</ecNumber>
    </recommendedName>
    <alternativeName>
        <fullName evidence="11">Protein RING membrane-anchor</fullName>
    </alternativeName>
    <alternativeName>
        <fullName evidence="11">RING-type E3 ubiquitin transferase RMA</fullName>
    </alternativeName>
</protein>
<dbReference type="InterPro" id="IPR017907">
    <property type="entry name" value="Znf_RING_CS"/>
</dbReference>
<keyword evidence="5 11" id="KW-0479">Metal-binding</keyword>
<keyword evidence="11" id="KW-1133">Transmembrane helix</keyword>
<feature type="domain" description="RING-type" evidence="13">
    <location>
        <begin position="380"/>
        <end position="420"/>
    </location>
</feature>
<keyword evidence="8 11" id="KW-0862">Zinc</keyword>
<dbReference type="PANTHER" id="PTHR12313">
    <property type="entry name" value="E3 UBIQUITIN-PROTEIN LIGASE RNF5-RELATED"/>
    <property type="match status" value="1"/>
</dbReference>
<keyword evidence="11" id="KW-0812">Transmembrane</keyword>
<dbReference type="Proteomes" id="UP000467841">
    <property type="component" value="Unassembled WGS sequence"/>
</dbReference>
<dbReference type="GO" id="GO:0008270">
    <property type="term" value="F:zinc ion binding"/>
    <property type="evidence" value="ECO:0007669"/>
    <property type="project" value="UniProtKB-KW"/>
</dbReference>
<dbReference type="InterPro" id="IPR001841">
    <property type="entry name" value="Znf_RING"/>
</dbReference>
<comment type="caution">
    <text evidence="14">The sequence shown here is derived from an EMBL/GenBank/DDBJ whole genome shotgun (WGS) entry which is preliminary data.</text>
</comment>
<evidence type="ECO:0000256" key="1">
    <source>
        <dbReference type="ARBA" id="ARBA00000900"/>
    </source>
</evidence>
<dbReference type="GO" id="GO:0006511">
    <property type="term" value="P:ubiquitin-dependent protein catabolic process"/>
    <property type="evidence" value="ECO:0007669"/>
    <property type="project" value="UniProtKB-UniRule"/>
</dbReference>
<dbReference type="InterPro" id="IPR045103">
    <property type="entry name" value="RNF5/RNF185-like"/>
</dbReference>
<reference evidence="14" key="1">
    <citation type="submission" date="2020-01" db="EMBL/GenBank/DDBJ databases">
        <authorList>
            <person name="Mishra B."/>
        </authorList>
    </citation>
    <scope>NUCLEOTIDE SEQUENCE [LARGE SCALE GENOMIC DNA]</scope>
</reference>
<dbReference type="UniPathway" id="UPA00143"/>
<comment type="domain">
    <text evidence="11">The RING-type zinc finger domain is responsible for E3 ligase activity.</text>
</comment>
<dbReference type="Pfam" id="PF00097">
    <property type="entry name" value="zf-C3HC4"/>
    <property type="match status" value="1"/>
</dbReference>
<evidence type="ECO:0000256" key="7">
    <source>
        <dbReference type="ARBA" id="ARBA00022786"/>
    </source>
</evidence>
<dbReference type="SUPFAM" id="SSF57850">
    <property type="entry name" value="RING/U-box"/>
    <property type="match status" value="1"/>
</dbReference>
<comment type="pathway">
    <text evidence="3 11">Protein modification; protein ubiquitination.</text>
</comment>
<keyword evidence="6 10" id="KW-0863">Zinc-finger</keyword>
<evidence type="ECO:0000256" key="6">
    <source>
        <dbReference type="ARBA" id="ARBA00022771"/>
    </source>
</evidence>
<dbReference type="GO" id="GO:0016567">
    <property type="term" value="P:protein ubiquitination"/>
    <property type="evidence" value="ECO:0007669"/>
    <property type="project" value="UniProtKB-UniPathway"/>
</dbReference>
<dbReference type="PROSITE" id="PS00518">
    <property type="entry name" value="ZF_RING_1"/>
    <property type="match status" value="1"/>
</dbReference>
<dbReference type="EC" id="2.3.2.27" evidence="11"/>
<dbReference type="CDD" id="cd16534">
    <property type="entry name" value="RING-HC_RNF5-like"/>
    <property type="match status" value="1"/>
</dbReference>
<evidence type="ECO:0000256" key="12">
    <source>
        <dbReference type="SAM" id="MobiDB-lite"/>
    </source>
</evidence>
<evidence type="ECO:0000259" key="13">
    <source>
        <dbReference type="PROSITE" id="PS50089"/>
    </source>
</evidence>
<evidence type="ECO:0000256" key="5">
    <source>
        <dbReference type="ARBA" id="ARBA00022723"/>
    </source>
</evidence>
<dbReference type="GO" id="GO:0061630">
    <property type="term" value="F:ubiquitin protein ligase activity"/>
    <property type="evidence" value="ECO:0007669"/>
    <property type="project" value="UniProtKB-UniRule"/>
</dbReference>
<evidence type="ECO:0000313" key="15">
    <source>
        <dbReference type="Proteomes" id="UP000467841"/>
    </source>
</evidence>
<keyword evidence="7 11" id="KW-0833">Ubl conjugation pathway</keyword>
<comment type="subcellular location">
    <subcellularLocation>
        <location evidence="2">Endomembrane system</location>
    </subcellularLocation>
    <subcellularLocation>
        <location evidence="11">Endoplasmic reticulum membrane</location>
        <topology evidence="11">Single-pass type IV membrane protein</topology>
    </subcellularLocation>
</comment>
<dbReference type="GO" id="GO:0005789">
    <property type="term" value="C:endoplasmic reticulum membrane"/>
    <property type="evidence" value="ECO:0007669"/>
    <property type="project" value="UniProtKB-SubCell"/>
</dbReference>
<dbReference type="Gene3D" id="3.30.40.10">
    <property type="entry name" value="Zinc/RING finger domain, C3HC4 (zinc finger)"/>
    <property type="match status" value="1"/>
</dbReference>
<name>A0A6D2L4M4_9BRAS</name>
<gene>
    <name evidence="14" type="ORF">MERR_LOCUS47884</name>
</gene>
<evidence type="ECO:0000256" key="9">
    <source>
        <dbReference type="ARBA" id="ARBA00023136"/>
    </source>
</evidence>